<keyword evidence="3" id="KW-1185">Reference proteome</keyword>
<dbReference type="Gene3D" id="2.60.120.200">
    <property type="match status" value="1"/>
</dbReference>
<keyword evidence="1" id="KW-1133">Transmembrane helix</keyword>
<gene>
    <name evidence="2" type="ORF">SAMN04488544_3167</name>
</gene>
<evidence type="ECO:0000313" key="2">
    <source>
        <dbReference type="EMBL" id="SDU99494.1"/>
    </source>
</evidence>
<keyword evidence="1" id="KW-0472">Membrane</keyword>
<dbReference type="SUPFAM" id="SSF49899">
    <property type="entry name" value="Concanavalin A-like lectins/glucanases"/>
    <property type="match status" value="1"/>
</dbReference>
<dbReference type="GO" id="GO:0030246">
    <property type="term" value="F:carbohydrate binding"/>
    <property type="evidence" value="ECO:0007669"/>
    <property type="project" value="UniProtKB-KW"/>
</dbReference>
<dbReference type="Pfam" id="PF13385">
    <property type="entry name" value="Laminin_G_3"/>
    <property type="match status" value="1"/>
</dbReference>
<keyword evidence="1" id="KW-0812">Transmembrane</keyword>
<proteinExistence type="predicted"/>
<evidence type="ECO:0000313" key="3">
    <source>
        <dbReference type="Proteomes" id="UP000198825"/>
    </source>
</evidence>
<dbReference type="EMBL" id="LT629799">
    <property type="protein sequence ID" value="SDU99494.1"/>
    <property type="molecule type" value="Genomic_DNA"/>
</dbReference>
<sequence>MNRPSSRPGPSRVLVSVATVVVSAVMLLVPGTWSAFTAKVTNSTDTAGVATGDSCAWTYATGTPTPYFLYPLSDNPVGTTAVDTSGNRRTATYTGTPVHSGANACARDRDGSTTFNGTNTLLVSPTAQSSPQVFTLEIWFRTSTAGGYLIGLNNSATGAGGSYDRHLYLNSTGQVTFGIYSGGTRTVTSTASYNNGAWHHAAATFSSTAGLTLYVDGQSVGTPITTAYTAENNTGYWRIGYGNLSGWPGSATPYYFNGQLGYAAYYTSVLSASTIAAHYSAGI</sequence>
<dbReference type="InterPro" id="IPR013320">
    <property type="entry name" value="ConA-like_dom_sf"/>
</dbReference>
<evidence type="ECO:0000256" key="1">
    <source>
        <dbReference type="SAM" id="Phobius"/>
    </source>
</evidence>
<dbReference type="Proteomes" id="UP000198825">
    <property type="component" value="Chromosome I"/>
</dbReference>
<dbReference type="AlphaFoldDB" id="A0A1H2N2D1"/>
<organism evidence="2 3">
    <name type="scientific">Microlunatus sagamiharensis</name>
    <dbReference type="NCBI Taxonomy" id="546874"/>
    <lineage>
        <taxon>Bacteria</taxon>
        <taxon>Bacillati</taxon>
        <taxon>Actinomycetota</taxon>
        <taxon>Actinomycetes</taxon>
        <taxon>Propionibacteriales</taxon>
        <taxon>Propionibacteriaceae</taxon>
        <taxon>Microlunatus</taxon>
    </lineage>
</organism>
<feature type="transmembrane region" description="Helical" evidence="1">
    <location>
        <begin position="12"/>
        <end position="33"/>
    </location>
</feature>
<reference evidence="3" key="1">
    <citation type="submission" date="2016-10" db="EMBL/GenBank/DDBJ databases">
        <authorList>
            <person name="Varghese N."/>
            <person name="Submissions S."/>
        </authorList>
    </citation>
    <scope>NUCLEOTIDE SEQUENCE [LARGE SCALE GENOMIC DNA]</scope>
    <source>
        <strain evidence="3">DSM 21743</strain>
    </source>
</reference>
<dbReference type="STRING" id="546874.SAMN04488544_3167"/>
<protein>
    <submittedName>
        <fullName evidence="2">Concanavalin A-like lectin/glucanases superfamily protein</fullName>
    </submittedName>
</protein>
<accession>A0A1H2N2D1</accession>
<name>A0A1H2N2D1_9ACTN</name>
<keyword evidence="2" id="KW-0430">Lectin</keyword>